<gene>
    <name evidence="2" type="ORF">EWH70_10615</name>
</gene>
<protein>
    <recommendedName>
        <fullName evidence="4">Glycosyltransferase RgtA/B/C/D-like domain-containing protein</fullName>
    </recommendedName>
</protein>
<feature type="transmembrane region" description="Helical" evidence="1">
    <location>
        <begin position="272"/>
        <end position="288"/>
    </location>
</feature>
<dbReference type="EMBL" id="SFCC01000004">
    <property type="protein sequence ID" value="RZQ64404.1"/>
    <property type="molecule type" value="Genomic_DNA"/>
</dbReference>
<dbReference type="Proteomes" id="UP000292003">
    <property type="component" value="Unassembled WGS sequence"/>
</dbReference>
<evidence type="ECO:0000313" key="3">
    <source>
        <dbReference type="Proteomes" id="UP000292003"/>
    </source>
</evidence>
<dbReference type="OrthoDB" id="5492344at2"/>
<feature type="transmembrane region" description="Helical" evidence="1">
    <location>
        <begin position="321"/>
        <end position="340"/>
    </location>
</feature>
<feature type="transmembrane region" description="Helical" evidence="1">
    <location>
        <begin position="73"/>
        <end position="100"/>
    </location>
</feature>
<evidence type="ECO:0000313" key="2">
    <source>
        <dbReference type="EMBL" id="RZQ64404.1"/>
    </source>
</evidence>
<accession>A0A4Q7JDG2</accession>
<feature type="transmembrane region" description="Helical" evidence="1">
    <location>
        <begin position="247"/>
        <end position="267"/>
    </location>
</feature>
<organism evidence="2 3">
    <name type="scientific">Amycolatopsis suaedae</name>
    <dbReference type="NCBI Taxonomy" id="2510978"/>
    <lineage>
        <taxon>Bacteria</taxon>
        <taxon>Bacillati</taxon>
        <taxon>Actinomycetota</taxon>
        <taxon>Actinomycetes</taxon>
        <taxon>Pseudonocardiales</taxon>
        <taxon>Pseudonocardiaceae</taxon>
        <taxon>Amycolatopsis</taxon>
    </lineage>
</organism>
<name>A0A4Q7JDG2_9PSEU</name>
<comment type="caution">
    <text evidence="2">The sequence shown here is derived from an EMBL/GenBank/DDBJ whole genome shotgun (WGS) entry which is preliminary data.</text>
</comment>
<evidence type="ECO:0000256" key="1">
    <source>
        <dbReference type="SAM" id="Phobius"/>
    </source>
</evidence>
<keyword evidence="1" id="KW-1133">Transmembrane helix</keyword>
<sequence>MTAAPTKPVVSRPLAVLAVLLPVFVAGCVAVWSFTIDDAFITFRYSANLAQGDGPTWNPGADPVEGFTNFAWMAWHAAFAVLGLALPVVAKVTSVLLGLATLAQLVVTSTRAGGWTAAVVAGGTFVAFVPTYFHVVGGLETMAFAAVVLRMVVLGLTAVRGRPVRDWEPPLLFLLAGLLRPEGVLAALPALAVWLWHARSRPAARWWTGAAAAAGAGYFAWRWSYYGYPFPNTFYVKFGDLAAGEDWVWSTAAAFLPLLASVLVLLVRRQGLLIASTVAATYLAYALSGPSMDYVHRFAFHAFPVLCLAAGLAVAALRRWLGMLCGAVTIAWTALAGAWVPDLGTIADYGDDLGRAHVAIGKGLADAPVPERARSLAVSDAGAIPYYSGWTTTDYLGLNDEAVTHGADVTSVVRAAAPTVLVVTAPGPEVPDVAYGLRIPDVSAGYRHVAAVWMRQAYYQHVLVVPEWADAVRTGLDRVRGGT</sequence>
<evidence type="ECO:0008006" key="4">
    <source>
        <dbReference type="Google" id="ProtNLM"/>
    </source>
</evidence>
<reference evidence="2 3" key="1">
    <citation type="submission" date="2019-02" db="EMBL/GenBank/DDBJ databases">
        <title>Draft genome sequence of Amycolatopsis sp. 8-3EHSu isolated from roots of Suaeda maritima.</title>
        <authorList>
            <person name="Duangmal K."/>
            <person name="Chantavorakit T."/>
        </authorList>
    </citation>
    <scope>NUCLEOTIDE SEQUENCE [LARGE SCALE GENOMIC DNA]</scope>
    <source>
        <strain evidence="2 3">8-3EHSu</strain>
    </source>
</reference>
<proteinExistence type="predicted"/>
<dbReference type="PROSITE" id="PS51257">
    <property type="entry name" value="PROKAR_LIPOPROTEIN"/>
    <property type="match status" value="1"/>
</dbReference>
<feature type="transmembrane region" description="Helical" evidence="1">
    <location>
        <begin position="171"/>
        <end position="196"/>
    </location>
</feature>
<feature type="transmembrane region" description="Helical" evidence="1">
    <location>
        <begin position="294"/>
        <end position="314"/>
    </location>
</feature>
<keyword evidence="1" id="KW-0812">Transmembrane</keyword>
<dbReference type="RefSeq" id="WP_130475115.1">
    <property type="nucleotide sequence ID" value="NZ_SFCC01000004.1"/>
</dbReference>
<keyword evidence="1" id="KW-0472">Membrane</keyword>
<dbReference type="AlphaFoldDB" id="A0A4Q7JDG2"/>
<feature type="transmembrane region" description="Helical" evidence="1">
    <location>
        <begin position="112"/>
        <end position="135"/>
    </location>
</feature>
<keyword evidence="3" id="KW-1185">Reference proteome</keyword>